<evidence type="ECO:0000313" key="8">
    <source>
        <dbReference type="EMBL" id="CAA9517159.1"/>
    </source>
</evidence>
<protein>
    <submittedName>
        <fullName evidence="8">Ribose ABC transport system, permease protein RbsC</fullName>
    </submittedName>
</protein>
<evidence type="ECO:0000256" key="1">
    <source>
        <dbReference type="ARBA" id="ARBA00004651"/>
    </source>
</evidence>
<feature type="transmembrane region" description="Helical" evidence="7">
    <location>
        <begin position="64"/>
        <end position="82"/>
    </location>
</feature>
<dbReference type="EMBL" id="CADCVM010000376">
    <property type="protein sequence ID" value="CAA9517159.1"/>
    <property type="molecule type" value="Genomic_DNA"/>
</dbReference>
<keyword evidence="3 7" id="KW-0812">Transmembrane</keyword>
<organism evidence="8">
    <name type="scientific">uncultured Rubrobacteraceae bacterium</name>
    <dbReference type="NCBI Taxonomy" id="349277"/>
    <lineage>
        <taxon>Bacteria</taxon>
        <taxon>Bacillati</taxon>
        <taxon>Actinomycetota</taxon>
        <taxon>Rubrobacteria</taxon>
        <taxon>Rubrobacterales</taxon>
        <taxon>Rubrobacteraceae</taxon>
        <taxon>environmental samples</taxon>
    </lineage>
</organism>
<feature type="transmembrane region" description="Helical" evidence="7">
    <location>
        <begin position="231"/>
        <end position="252"/>
    </location>
</feature>
<keyword evidence="4 7" id="KW-1133">Transmembrane helix</keyword>
<dbReference type="AlphaFoldDB" id="A0A6J4TA56"/>
<gene>
    <name evidence="8" type="ORF">AVDCRST_MAG05-3393</name>
</gene>
<dbReference type="CDD" id="cd06579">
    <property type="entry name" value="TM_PBP1_transp_AraH_like"/>
    <property type="match status" value="1"/>
</dbReference>
<dbReference type="GO" id="GO:0005886">
    <property type="term" value="C:plasma membrane"/>
    <property type="evidence" value="ECO:0007669"/>
    <property type="project" value="UniProtKB-SubCell"/>
</dbReference>
<feature type="region of interest" description="Disordered" evidence="6">
    <location>
        <begin position="1"/>
        <end position="21"/>
    </location>
</feature>
<dbReference type="GO" id="GO:0022857">
    <property type="term" value="F:transmembrane transporter activity"/>
    <property type="evidence" value="ECO:0007669"/>
    <property type="project" value="InterPro"/>
</dbReference>
<evidence type="ECO:0000256" key="7">
    <source>
        <dbReference type="SAM" id="Phobius"/>
    </source>
</evidence>
<dbReference type="InterPro" id="IPR001851">
    <property type="entry name" value="ABC_transp_permease"/>
</dbReference>
<reference evidence="8" key="1">
    <citation type="submission" date="2020-02" db="EMBL/GenBank/DDBJ databases">
        <authorList>
            <person name="Meier V. D."/>
        </authorList>
    </citation>
    <scope>NUCLEOTIDE SEQUENCE</scope>
    <source>
        <strain evidence="8">AVDCRST_MAG05</strain>
    </source>
</reference>
<feature type="transmembrane region" description="Helical" evidence="7">
    <location>
        <begin position="285"/>
        <end position="302"/>
    </location>
</feature>
<feature type="transmembrane region" description="Helical" evidence="7">
    <location>
        <begin position="178"/>
        <end position="201"/>
    </location>
</feature>
<feature type="transmembrane region" description="Helical" evidence="7">
    <location>
        <begin position="314"/>
        <end position="331"/>
    </location>
</feature>
<evidence type="ECO:0000256" key="3">
    <source>
        <dbReference type="ARBA" id="ARBA00022692"/>
    </source>
</evidence>
<feature type="transmembrane region" description="Helical" evidence="7">
    <location>
        <begin position="140"/>
        <end position="158"/>
    </location>
</feature>
<dbReference type="PANTHER" id="PTHR32196">
    <property type="entry name" value="ABC TRANSPORTER PERMEASE PROTEIN YPHD-RELATED-RELATED"/>
    <property type="match status" value="1"/>
</dbReference>
<dbReference type="PANTHER" id="PTHR32196:SF63">
    <property type="entry name" value="INNER MEMBRANE ABC TRANSPORTER PERMEASE PROTEIN YJFF"/>
    <property type="match status" value="1"/>
</dbReference>
<evidence type="ECO:0000256" key="5">
    <source>
        <dbReference type="ARBA" id="ARBA00023136"/>
    </source>
</evidence>
<name>A0A6J4TA56_9ACTN</name>
<feature type="transmembrane region" description="Helical" evidence="7">
    <location>
        <begin position="32"/>
        <end position="52"/>
    </location>
</feature>
<evidence type="ECO:0000256" key="2">
    <source>
        <dbReference type="ARBA" id="ARBA00022475"/>
    </source>
</evidence>
<keyword evidence="5 7" id="KW-0472">Membrane</keyword>
<accession>A0A6J4TA56</accession>
<comment type="subcellular location">
    <subcellularLocation>
        <location evidence="1">Cell membrane</location>
        <topology evidence="1">Multi-pass membrane protein</topology>
    </subcellularLocation>
</comment>
<evidence type="ECO:0000256" key="4">
    <source>
        <dbReference type="ARBA" id="ARBA00022989"/>
    </source>
</evidence>
<evidence type="ECO:0000256" key="6">
    <source>
        <dbReference type="SAM" id="MobiDB-lite"/>
    </source>
</evidence>
<sequence length="337" mass="34340">MATGQARAAEENVPAAGEQGGPSRRARIFAILQRRGAIVVLLLVVAIAAVQFDSFLTARNLENIVLQASFLGLIAVGQTFVIISGGIDLSVGSMLALGGVLAALVLPVAWPLALLLPVVACGLLGLGQGFLIARARMAPFIVTLAGLLGIRGLALALADEQPVGVANDSPFVWFGQGSILGLTVPIVFMLVAFIVGGLVLIRTRYGQAIFAIGGSEESARLMGVKVDRTKVIAYATSGALSGLAGTLLAAQIASGQPIAGAAWELDAIAAVVVGGTLLTGGAGTLSGTLAGVLLLGILQNLINQLGTLGSYTQQLVSGVFLIVVVLVQAYLTRKQRS</sequence>
<proteinExistence type="predicted"/>
<keyword evidence="2" id="KW-1003">Cell membrane</keyword>
<dbReference type="Pfam" id="PF02653">
    <property type="entry name" value="BPD_transp_2"/>
    <property type="match status" value="1"/>
</dbReference>